<sequence>MSRDPSAPALSPHEQLPIPLFDGVVLAVRSGEGLIFSPRQLRDWHASRAIGVMMHAFAVAQKQCC</sequence>
<proteinExistence type="predicted"/>
<accession>A0A426TUN5</accession>
<name>A0A426TUN5_9CHLR</name>
<reference evidence="1 2" key="1">
    <citation type="submission" date="2018-12" db="EMBL/GenBank/DDBJ databases">
        <title>Genome Sequence of Candidatus Viridilinea halotolerans isolated from saline sulfide-rich spring.</title>
        <authorList>
            <person name="Grouzdev D.S."/>
            <person name="Burganskaya E.I."/>
            <person name="Krutkina M.S."/>
            <person name="Sukhacheva M.V."/>
            <person name="Gorlenko V.M."/>
        </authorList>
    </citation>
    <scope>NUCLEOTIDE SEQUENCE [LARGE SCALE GENOMIC DNA]</scope>
    <source>
        <strain evidence="1">Chok-6</strain>
    </source>
</reference>
<protein>
    <submittedName>
        <fullName evidence="1">Uncharacterized protein</fullName>
    </submittedName>
</protein>
<dbReference type="AlphaFoldDB" id="A0A426TUN5"/>
<organism evidence="1 2">
    <name type="scientific">Candidatus Viridilinea halotolerans</name>
    <dbReference type="NCBI Taxonomy" id="2491704"/>
    <lineage>
        <taxon>Bacteria</taxon>
        <taxon>Bacillati</taxon>
        <taxon>Chloroflexota</taxon>
        <taxon>Chloroflexia</taxon>
        <taxon>Chloroflexales</taxon>
        <taxon>Chloroflexineae</taxon>
        <taxon>Oscillochloridaceae</taxon>
        <taxon>Candidatus Viridilinea</taxon>
    </lineage>
</organism>
<gene>
    <name evidence="1" type="ORF">EI684_16905</name>
</gene>
<dbReference type="EMBL" id="RSAS01000686">
    <property type="protein sequence ID" value="RRR68905.1"/>
    <property type="molecule type" value="Genomic_DNA"/>
</dbReference>
<dbReference type="Proteomes" id="UP000280307">
    <property type="component" value="Unassembled WGS sequence"/>
</dbReference>
<comment type="caution">
    <text evidence="1">The sequence shown here is derived from an EMBL/GenBank/DDBJ whole genome shotgun (WGS) entry which is preliminary data.</text>
</comment>
<evidence type="ECO:0000313" key="1">
    <source>
        <dbReference type="EMBL" id="RRR68905.1"/>
    </source>
</evidence>
<evidence type="ECO:0000313" key="2">
    <source>
        <dbReference type="Proteomes" id="UP000280307"/>
    </source>
</evidence>